<dbReference type="AlphaFoldDB" id="A0A4Y8WNZ0"/>
<dbReference type="STRING" id="1122973.GCA_000379925_00606"/>
<comment type="caution">
    <text evidence="1">The sequence shown here is derived from an EMBL/GenBank/DDBJ whole genome shotgun (WGS) entry which is preliminary data.</text>
</comment>
<reference evidence="1 2" key="1">
    <citation type="submission" date="2019-03" db="EMBL/GenBank/DDBJ databases">
        <title>Porphyromonas levii Isolated from the Uterus of Dairy Cows.</title>
        <authorList>
            <person name="Francis A.M."/>
        </authorList>
    </citation>
    <scope>NUCLEOTIDE SEQUENCE [LARGE SCALE GENOMIC DNA]</scope>
    <source>
        <strain evidence="1 2">AF5678</strain>
    </source>
</reference>
<evidence type="ECO:0000313" key="1">
    <source>
        <dbReference type="EMBL" id="TFH94977.1"/>
    </source>
</evidence>
<gene>
    <name evidence="1" type="ORF">E4P47_05585</name>
</gene>
<sequence length="200" mass="21159">MRDNFILLGCFFLGLVLGIYELIPPQVIESDLSNYLLYLLMFTVGMSVGNDAETLKGFRKLPKRIVTLPFLSIVGSLLGGVAAALILGGSFFSTMAIASGQAYYSLSSIIITERLGIALGAIALLANVIRELLTIVLAPMLAKYIGPLAPIAAGGATTMDVTLAPILRASGAEYLVPSIYHGFVCDFSVPILVTLFVGLV</sequence>
<dbReference type="PANTHER" id="PTHR35804">
    <property type="entry name" value="LYSINE EXPORTER LYSO"/>
    <property type="match status" value="1"/>
</dbReference>
<dbReference type="RefSeq" id="WP_018357868.1">
    <property type="nucleotide sequence ID" value="NZ_CP197400.1"/>
</dbReference>
<dbReference type="GO" id="GO:0015661">
    <property type="term" value="F:L-lysine efflux transmembrane transporter activity"/>
    <property type="evidence" value="ECO:0007669"/>
    <property type="project" value="InterPro"/>
</dbReference>
<proteinExistence type="predicted"/>
<dbReference type="GeneID" id="66796876"/>
<name>A0A4Y8WNZ0_9PORP</name>
<dbReference type="Pfam" id="PF03956">
    <property type="entry name" value="Lys_export"/>
    <property type="match status" value="1"/>
</dbReference>
<keyword evidence="2" id="KW-1185">Reference proteome</keyword>
<organism evidence="1 2">
    <name type="scientific">Porphyromonas levii</name>
    <dbReference type="NCBI Taxonomy" id="28114"/>
    <lineage>
        <taxon>Bacteria</taxon>
        <taxon>Pseudomonadati</taxon>
        <taxon>Bacteroidota</taxon>
        <taxon>Bacteroidia</taxon>
        <taxon>Bacteroidales</taxon>
        <taxon>Porphyromonadaceae</taxon>
        <taxon>Porphyromonas</taxon>
    </lineage>
</organism>
<protein>
    <submittedName>
        <fullName evidence="1">Lysine exporter LysO family protein</fullName>
    </submittedName>
</protein>
<dbReference type="InterPro" id="IPR005642">
    <property type="entry name" value="LysO"/>
</dbReference>
<dbReference type="EMBL" id="SPNC01000073">
    <property type="protein sequence ID" value="TFH94977.1"/>
    <property type="molecule type" value="Genomic_DNA"/>
</dbReference>
<dbReference type="GO" id="GO:0005886">
    <property type="term" value="C:plasma membrane"/>
    <property type="evidence" value="ECO:0007669"/>
    <property type="project" value="TreeGrafter"/>
</dbReference>
<evidence type="ECO:0000313" key="2">
    <source>
        <dbReference type="Proteomes" id="UP000297225"/>
    </source>
</evidence>
<accession>A0A4Y8WNZ0</accession>
<dbReference type="Proteomes" id="UP000297225">
    <property type="component" value="Unassembled WGS sequence"/>
</dbReference>
<dbReference type="PANTHER" id="PTHR35804:SF1">
    <property type="entry name" value="LYSINE EXPORTER LYSO"/>
    <property type="match status" value="1"/>
</dbReference>
<dbReference type="OrthoDB" id="371078at2"/>